<keyword evidence="2" id="KW-1185">Reference proteome</keyword>
<keyword evidence="1" id="KW-0282">Flagellum</keyword>
<keyword evidence="1" id="KW-0969">Cilium</keyword>
<comment type="caution">
    <text evidence="1">The sequence shown here is derived from an EMBL/GenBank/DDBJ whole genome shotgun (WGS) entry which is preliminary data.</text>
</comment>
<dbReference type="EMBL" id="JBJURJ010000001">
    <property type="protein sequence ID" value="MFM9327098.1"/>
    <property type="molecule type" value="Genomic_DNA"/>
</dbReference>
<dbReference type="Proteomes" id="UP001631969">
    <property type="component" value="Unassembled WGS sequence"/>
</dbReference>
<name>A0ACC7NRA5_9BACL</name>
<keyword evidence="1" id="KW-0966">Cell projection</keyword>
<evidence type="ECO:0000313" key="2">
    <source>
        <dbReference type="Proteomes" id="UP001631969"/>
    </source>
</evidence>
<protein>
    <submittedName>
        <fullName evidence="1">Flagellar biosynthesis protein FlhB</fullName>
    </submittedName>
</protein>
<sequence>MATTPFRYKLNLQLFAGEKTEKATPKKRADARKKGQVAKSNDLPGALILLFCFMTLLMFGGFLKDKIFLLMQGTLKDYLTTEISMSNVMPLMTDLMAQILIMLAPIFAVTVLIGILANYMQVGFLVTGEAFKVKFSKLNPIEGAKRMFSLKALVEFGKTLLKLILIGYLVYSSLWGEKESLINLARMPLTDVLAYVARLTVMMGIKIGVALVILSLFDYMYQKYEHEKNLRMSKQDIKDEYKKSEGDPQIKGKIKEKQRRMALARMMQDVPKADVVITNPTHFAVAIQYDNGKMDAPRVVAKGTDFVALKIKEIAKENGVITMENRPLARALYDQVEIGQTIPAELFQAVAEVLAYVYRLKGKAK</sequence>
<proteinExistence type="predicted"/>
<accession>A0ACC7NRA5</accession>
<reference evidence="1" key="1">
    <citation type="submission" date="2024-12" db="EMBL/GenBank/DDBJ databases">
        <authorList>
            <person name="Wu N."/>
        </authorList>
    </citation>
    <scope>NUCLEOTIDE SEQUENCE</scope>
    <source>
        <strain evidence="1">P15</strain>
    </source>
</reference>
<gene>
    <name evidence="1" type="primary">flhB</name>
    <name evidence="1" type="ORF">ACI1P1_02180</name>
</gene>
<organism evidence="1 2">
    <name type="scientific">Paenibacillus mesotrionivorans</name>
    <dbReference type="NCBI Taxonomy" id="3160968"/>
    <lineage>
        <taxon>Bacteria</taxon>
        <taxon>Bacillati</taxon>
        <taxon>Bacillota</taxon>
        <taxon>Bacilli</taxon>
        <taxon>Bacillales</taxon>
        <taxon>Paenibacillaceae</taxon>
        <taxon>Paenibacillus</taxon>
    </lineage>
</organism>
<evidence type="ECO:0000313" key="1">
    <source>
        <dbReference type="EMBL" id="MFM9327098.1"/>
    </source>
</evidence>